<keyword evidence="4" id="KW-1185">Reference proteome</keyword>
<dbReference type="RefSeq" id="WP_111331400.1">
    <property type="nucleotide sequence ID" value="NZ_CP030032.1"/>
</dbReference>
<protein>
    <submittedName>
        <fullName evidence="3">Uncharacterized protein</fullName>
    </submittedName>
</protein>
<dbReference type="EMBL" id="CP030032">
    <property type="protein sequence ID" value="AWV88026.1"/>
    <property type="molecule type" value="Genomic_DNA"/>
</dbReference>
<feature type="compositionally biased region" description="Acidic residues" evidence="1">
    <location>
        <begin position="84"/>
        <end position="103"/>
    </location>
</feature>
<name>A0A2Z4FHA8_9DELT</name>
<proteinExistence type="predicted"/>
<dbReference type="KEGG" id="bsed:DN745_01235"/>
<feature type="signal peptide" evidence="2">
    <location>
        <begin position="1"/>
        <end position="25"/>
    </location>
</feature>
<accession>A0A2Z4FHA8</accession>
<dbReference type="Proteomes" id="UP000249799">
    <property type="component" value="Chromosome"/>
</dbReference>
<keyword evidence="2" id="KW-0732">Signal</keyword>
<reference evidence="3 4" key="1">
    <citation type="submission" date="2018-06" db="EMBL/GenBank/DDBJ databases">
        <title>Lujinxingia sediminis gen. nov. sp. nov., a new facultative anaerobic member of the class Deltaproteobacteria, and proposal of Lujinxingaceae fam. nov.</title>
        <authorList>
            <person name="Guo L.-Y."/>
            <person name="Li C.-M."/>
            <person name="Wang S."/>
            <person name="Du Z.-J."/>
        </authorList>
    </citation>
    <scope>NUCLEOTIDE SEQUENCE [LARGE SCALE GENOMIC DNA]</scope>
    <source>
        <strain evidence="3 4">FA350</strain>
    </source>
</reference>
<sequence length="569" mass="59957">MRIFRYCFILSVLLFALACSDDAPSDEGRDTGSAPDASDALSDAHQADDAGAPDAHIDEDAGAPDDAGTPDDVSNVGDATDATDASDADATDATDATDPEDASDTGTPDTQEPVCDLACDTPPADTCADADTLRSFSAPGLCEDAACTYDFVDTACAFGCENGACKAPDNFLISEVYYDAPGADKESFIEVYGPANTAVDGLRLVAVNGNGGGEYATIDLIGQTNSEGFFVVMQPSAPAEWLALADQLDNKADLQNGPDSVQLRFGEQVIDALAYGEFSATEVAAGLGEPAVDAPAGQSLSRDENMTNTHDNFSDFQLADPSPGVGFSLPSCTDACTQGSTVCDGESALKTCEMQASGCLDWSAPVACSASQTCSAGACQDTVDPDDWFDPQSCSGAAWSAADALARLNSSSSVVLDSQTVLERSRTCDANGCGPWSAPQPNSIRYLTWSGGVTTRYTTLQTDTTLVLYNDNGTPKLSVRHDTHLAKYPDDHDQGIVFGLPAATVRYPRMRAWKMPPSQHPYDYQDLDNYIGRDAQLHVSANCARFESVSPARDSASEQVEQFVAVYRF</sequence>
<dbReference type="PROSITE" id="PS51257">
    <property type="entry name" value="PROKAR_LIPOPROTEIN"/>
    <property type="match status" value="1"/>
</dbReference>
<gene>
    <name evidence="3" type="ORF">DN745_01235</name>
</gene>
<feature type="region of interest" description="Disordered" evidence="1">
    <location>
        <begin position="22"/>
        <end position="114"/>
    </location>
</feature>
<evidence type="ECO:0000313" key="4">
    <source>
        <dbReference type="Proteomes" id="UP000249799"/>
    </source>
</evidence>
<feature type="compositionally biased region" description="Low complexity" evidence="1">
    <location>
        <begin position="33"/>
        <end position="44"/>
    </location>
</feature>
<organism evidence="3 4">
    <name type="scientific">Bradymonas sediminis</name>
    <dbReference type="NCBI Taxonomy" id="1548548"/>
    <lineage>
        <taxon>Bacteria</taxon>
        <taxon>Deltaproteobacteria</taxon>
        <taxon>Bradymonadales</taxon>
        <taxon>Bradymonadaceae</taxon>
        <taxon>Bradymonas</taxon>
    </lineage>
</organism>
<feature type="compositionally biased region" description="Low complexity" evidence="1">
    <location>
        <begin position="64"/>
        <end position="83"/>
    </location>
</feature>
<dbReference type="OrthoDB" id="5477598at2"/>
<evidence type="ECO:0000313" key="3">
    <source>
        <dbReference type="EMBL" id="AWV88026.1"/>
    </source>
</evidence>
<dbReference type="AlphaFoldDB" id="A0A2Z4FHA8"/>
<evidence type="ECO:0000256" key="1">
    <source>
        <dbReference type="SAM" id="MobiDB-lite"/>
    </source>
</evidence>
<evidence type="ECO:0000256" key="2">
    <source>
        <dbReference type="SAM" id="SignalP"/>
    </source>
</evidence>
<feature type="chain" id="PRO_5043870554" evidence="2">
    <location>
        <begin position="26"/>
        <end position="569"/>
    </location>
</feature>